<feature type="transmembrane region" description="Helical" evidence="1">
    <location>
        <begin position="172"/>
        <end position="193"/>
    </location>
</feature>
<keyword evidence="1" id="KW-0812">Transmembrane</keyword>
<keyword evidence="1" id="KW-0472">Membrane</keyword>
<keyword evidence="3" id="KW-1185">Reference proteome</keyword>
<feature type="transmembrane region" description="Helical" evidence="1">
    <location>
        <begin position="139"/>
        <end position="160"/>
    </location>
</feature>
<feature type="transmembrane region" description="Helical" evidence="1">
    <location>
        <begin position="315"/>
        <end position="338"/>
    </location>
</feature>
<dbReference type="Proteomes" id="UP000041254">
    <property type="component" value="Unassembled WGS sequence"/>
</dbReference>
<dbReference type="PhylomeDB" id="A0A0G4EJT4"/>
<feature type="transmembrane region" description="Helical" evidence="1">
    <location>
        <begin position="377"/>
        <end position="401"/>
    </location>
</feature>
<feature type="transmembrane region" description="Helical" evidence="1">
    <location>
        <begin position="199"/>
        <end position="218"/>
    </location>
</feature>
<proteinExistence type="predicted"/>
<gene>
    <name evidence="2" type="ORF">Vbra_20393</name>
</gene>
<accession>A0A0G4EJT4</accession>
<name>A0A0G4EJT4_VITBC</name>
<feature type="transmembrane region" description="Helical" evidence="1">
    <location>
        <begin position="107"/>
        <end position="127"/>
    </location>
</feature>
<dbReference type="VEuPathDB" id="CryptoDB:Vbra_20393"/>
<organism evidence="2 3">
    <name type="scientific">Vitrella brassicaformis (strain CCMP3155)</name>
    <dbReference type="NCBI Taxonomy" id="1169540"/>
    <lineage>
        <taxon>Eukaryota</taxon>
        <taxon>Sar</taxon>
        <taxon>Alveolata</taxon>
        <taxon>Colpodellida</taxon>
        <taxon>Vitrellaceae</taxon>
        <taxon>Vitrella</taxon>
    </lineage>
</organism>
<feature type="transmembrane region" description="Helical" evidence="1">
    <location>
        <begin position="286"/>
        <end position="309"/>
    </location>
</feature>
<keyword evidence="1" id="KW-1133">Transmembrane helix</keyword>
<sequence>MFGPRDFRVDLPLKTDTEAEEPAGELTLSNFMTTFSSSSVSSGPLESSSKCPPATLSTAIGTSRSSTSAASILSKPNRCIDDDGDVEWGWYTLEVGPMRLWMTDGPALFGLYWLCAIGYSVYMVLGLQTLMPVSDKMPVWLYVLGMLDPVVVLVTCVYFLSLPPRSPKVLKAFNIVVPLGLTFSGPLLFYVPLGTLWTYLWLFGGLILISFMFIMVAVPRAYPATIDTCTSQTSIISRPQRKFVVQYRVRPVPGAADWGLPVYEKLAAYVWLSKQRKVDAVLLERLLKFCGYLLMVWDFISDVAVGTQLIKHGRILPGVVILVLSLSDAVSMNVQYEFRTLGGLTLRQNALVFLLALLELPIMALTLAYSSEGDPRMHIVSAVLTSSVVLVRGGIFAFVAIRHHWRRQKQRMADGVGGEGPASAELMTPRLCLSEPCDRDEGNDEQSNWSV</sequence>
<protein>
    <submittedName>
        <fullName evidence="2">Uncharacterized protein</fullName>
    </submittedName>
</protein>
<evidence type="ECO:0000256" key="1">
    <source>
        <dbReference type="SAM" id="Phobius"/>
    </source>
</evidence>
<evidence type="ECO:0000313" key="2">
    <source>
        <dbReference type="EMBL" id="CEL96775.1"/>
    </source>
</evidence>
<feature type="transmembrane region" description="Helical" evidence="1">
    <location>
        <begin position="350"/>
        <end position="371"/>
    </location>
</feature>
<dbReference type="EMBL" id="CDMY01000246">
    <property type="protein sequence ID" value="CEL96775.1"/>
    <property type="molecule type" value="Genomic_DNA"/>
</dbReference>
<dbReference type="AlphaFoldDB" id="A0A0G4EJT4"/>
<reference evidence="2 3" key="1">
    <citation type="submission" date="2014-11" db="EMBL/GenBank/DDBJ databases">
        <authorList>
            <person name="Zhu J."/>
            <person name="Qi W."/>
            <person name="Song R."/>
        </authorList>
    </citation>
    <scope>NUCLEOTIDE SEQUENCE [LARGE SCALE GENOMIC DNA]</scope>
</reference>
<evidence type="ECO:0000313" key="3">
    <source>
        <dbReference type="Proteomes" id="UP000041254"/>
    </source>
</evidence>
<dbReference type="InParanoid" id="A0A0G4EJT4"/>